<dbReference type="GO" id="GO:0015074">
    <property type="term" value="P:DNA integration"/>
    <property type="evidence" value="ECO:0007669"/>
    <property type="project" value="InterPro"/>
</dbReference>
<reference evidence="4 5" key="1">
    <citation type="submission" date="2019-08" db="EMBL/GenBank/DDBJ databases">
        <authorList>
            <person name="Shi S."/>
        </authorList>
    </citation>
    <scope>NUCLEOTIDE SEQUENCE [LARGE SCALE GENOMIC DNA]</scope>
    <source>
        <strain evidence="4 5">GY10130</strain>
    </source>
</reference>
<evidence type="ECO:0000259" key="3">
    <source>
        <dbReference type="PROSITE" id="PS50994"/>
    </source>
</evidence>
<evidence type="ECO:0000313" key="5">
    <source>
        <dbReference type="Proteomes" id="UP000321926"/>
    </source>
</evidence>
<dbReference type="InterPro" id="IPR001584">
    <property type="entry name" value="Integrase_cat-core"/>
</dbReference>
<evidence type="ECO:0000313" key="4">
    <source>
        <dbReference type="EMBL" id="TXK20951.1"/>
    </source>
</evidence>
<name>A0A5C8IIG3_9BACT</name>
<dbReference type="PANTHER" id="PTHR35004">
    <property type="entry name" value="TRANSPOSASE RV3428C-RELATED"/>
    <property type="match status" value="1"/>
</dbReference>
<gene>
    <name evidence="4" type="ORF">FVR03_23885</name>
</gene>
<evidence type="ECO:0000256" key="1">
    <source>
        <dbReference type="ARBA" id="ARBA00009277"/>
    </source>
</evidence>
<sequence>MSYPPIPMLQIRRLLQLLLKGTSKRKIAQFLGAGRHTVDHYVARIHSSGMDIDSLLSLSDTALAALVYPSKPESKADSRLEYLLENCKDYQKELRQVGVTKYLLWQEYRRQVPDGYAYSQFCEHLKNHQRKNGATMHFTHRPGEFLQIDFAGKKLSYADTNTGEVIACPVLVCVLPYSGYTYVEVLPSAGQQHFFTSLSRCLRFLGGVPESALSDNMKQYVYKSNRYEPVFSEVSQQWALYYDTNLVATRVAKPKDKPSVEKAVHIAYMRIYALLRKETFYSIEELNRRVLACCQAHNHTLLQKRTYSRHDRFVADEQALLGPLPAEPFVLRHTAQAKVQKNYHVILGEDWHQYSVPYQYIGQTATLVYDSCEVEIYLGLQRIAAHRRNCRQHDYTTLREHMPEGHQRYQDTKGWDAAYFLGKAKELGESSTRVFERVLGSRTFTEQTYRSCQGLLRLAGRYGQERFEKACKRALPAPRVSYRLIDTILANNQDKQELSGLPGSLPGHDNIRGPQSYS</sequence>
<dbReference type="Pfam" id="PF22483">
    <property type="entry name" value="Mu-transpos_C_2"/>
    <property type="match status" value="1"/>
</dbReference>
<keyword evidence="5" id="KW-1185">Reference proteome</keyword>
<dbReference type="AlphaFoldDB" id="A0A5C8IIG3"/>
<dbReference type="SUPFAM" id="SSF53098">
    <property type="entry name" value="Ribonuclease H-like"/>
    <property type="match status" value="1"/>
</dbReference>
<dbReference type="NCBIfam" id="NF033546">
    <property type="entry name" value="transpos_IS21"/>
    <property type="match status" value="1"/>
</dbReference>
<dbReference type="GO" id="GO:0003676">
    <property type="term" value="F:nucleic acid binding"/>
    <property type="evidence" value="ECO:0007669"/>
    <property type="project" value="InterPro"/>
</dbReference>
<feature type="domain" description="Integrase catalytic" evidence="3">
    <location>
        <begin position="138"/>
        <end position="333"/>
    </location>
</feature>
<feature type="region of interest" description="Disordered" evidence="2">
    <location>
        <begin position="497"/>
        <end position="518"/>
    </location>
</feature>
<proteinExistence type="inferred from homology"/>
<dbReference type="PROSITE" id="PS50994">
    <property type="entry name" value="INTEGRASE"/>
    <property type="match status" value="1"/>
</dbReference>
<dbReference type="PANTHER" id="PTHR35004:SF8">
    <property type="entry name" value="TRANSPOSASE RV3428C-RELATED"/>
    <property type="match status" value="1"/>
</dbReference>
<dbReference type="EMBL" id="VRTY01000192">
    <property type="protein sequence ID" value="TXK20951.1"/>
    <property type="molecule type" value="Genomic_DNA"/>
</dbReference>
<evidence type="ECO:0000256" key="2">
    <source>
        <dbReference type="SAM" id="MobiDB-lite"/>
    </source>
</evidence>
<accession>A0A5C8IIG3</accession>
<dbReference type="OrthoDB" id="3193769at2"/>
<protein>
    <submittedName>
        <fullName evidence="4">IS21 family transposase</fullName>
    </submittedName>
</protein>
<dbReference type="InterPro" id="IPR054353">
    <property type="entry name" value="IstA-like_C"/>
</dbReference>
<dbReference type="Gene3D" id="3.30.420.10">
    <property type="entry name" value="Ribonuclease H-like superfamily/Ribonuclease H"/>
    <property type="match status" value="1"/>
</dbReference>
<dbReference type="Proteomes" id="UP000321926">
    <property type="component" value="Unassembled WGS sequence"/>
</dbReference>
<dbReference type="InterPro" id="IPR012337">
    <property type="entry name" value="RNaseH-like_sf"/>
</dbReference>
<dbReference type="InterPro" id="IPR036397">
    <property type="entry name" value="RNaseH_sf"/>
</dbReference>
<comment type="caution">
    <text evidence="4">The sequence shown here is derived from an EMBL/GenBank/DDBJ whole genome shotgun (WGS) entry which is preliminary data.</text>
</comment>
<comment type="similarity">
    <text evidence="1">Belongs to the transposase IS21/IS408/IS1162 family.</text>
</comment>
<organism evidence="4 5">
    <name type="scientific">Pontibacter qinzhouensis</name>
    <dbReference type="NCBI Taxonomy" id="2603253"/>
    <lineage>
        <taxon>Bacteria</taxon>
        <taxon>Pseudomonadati</taxon>
        <taxon>Bacteroidota</taxon>
        <taxon>Cytophagia</taxon>
        <taxon>Cytophagales</taxon>
        <taxon>Hymenobacteraceae</taxon>
        <taxon>Pontibacter</taxon>
    </lineage>
</organism>